<dbReference type="GO" id="GO:0008892">
    <property type="term" value="F:guanine deaminase activity"/>
    <property type="evidence" value="ECO:0007669"/>
    <property type="project" value="UniProtKB-EC"/>
</dbReference>
<dbReference type="InterPro" id="IPR032466">
    <property type="entry name" value="Metal_Hydrolase"/>
</dbReference>
<keyword evidence="6" id="KW-0378">Hydrolase</keyword>
<evidence type="ECO:0000256" key="10">
    <source>
        <dbReference type="ARBA" id="ARBA00069860"/>
    </source>
</evidence>
<sequence>MSSTTTSTPLIFHGTLIHSVDPQNIEIILNGLLVISPDGKILLLQHNVPPAEVQAVLTNIPKIPILPHLPSLPVRFLKRGEFLVPGFVDTHNHAPQWTQRGTGRGIPIMEWLNTVTFPHEAKFADADYARRTYASCVSGFIRQGVTLAAYYGSLHGEATKILAETCLEKGQRALVGKCNMARNAPDFYRDASNTESLSVTQDVIAHIQRLDPTGDIVRPILTPRFAICCDEELLSGIGTIAAQNPDMMIQTHFNETKQEVAFTKELFPQFQNEADLYLHFGLFNSRTIMGHCIFPSDYEIGKLKEHDVGVATCPVSTTTVETWGAAPIRKYLDMGIKVGLGTDSGGGYSSSILDASRQAYITSHARQTLTDGKETSLTVNECFYLATLGGAKVCCMADKIGTFEVGKDFDALEINALVEGQIAVIEDDDSISMIFEKFMMTGDDRNIVKVYVRGRSIKS</sequence>
<protein>
    <recommendedName>
        <fullName evidence="10">Probable guanine deaminase</fullName>
        <ecNumber evidence="4">3.5.4.3</ecNumber>
    </recommendedName>
    <alternativeName>
        <fullName evidence="11">Guanine aminohydrolase</fullName>
    </alternativeName>
</protein>
<dbReference type="AlphaFoldDB" id="A0A0D1YJH2"/>
<evidence type="ECO:0000313" key="13">
    <source>
        <dbReference type="EMBL" id="KIV83007.1"/>
    </source>
</evidence>
<dbReference type="Gene3D" id="3.20.20.140">
    <property type="entry name" value="Metal-dependent hydrolases"/>
    <property type="match status" value="1"/>
</dbReference>
<evidence type="ECO:0000256" key="5">
    <source>
        <dbReference type="ARBA" id="ARBA00022723"/>
    </source>
</evidence>
<evidence type="ECO:0000256" key="6">
    <source>
        <dbReference type="ARBA" id="ARBA00022801"/>
    </source>
</evidence>
<evidence type="ECO:0000256" key="2">
    <source>
        <dbReference type="ARBA" id="ARBA00004984"/>
    </source>
</evidence>
<dbReference type="InterPro" id="IPR011059">
    <property type="entry name" value="Metal-dep_hydrolase_composite"/>
</dbReference>
<keyword evidence="5" id="KW-0479">Metal-binding</keyword>
<dbReference type="SUPFAM" id="SSF51556">
    <property type="entry name" value="Metallo-dependent hydrolases"/>
    <property type="match status" value="1"/>
</dbReference>
<evidence type="ECO:0000313" key="14">
    <source>
        <dbReference type="Proteomes" id="UP000053599"/>
    </source>
</evidence>
<dbReference type="PANTHER" id="PTHR11271:SF49">
    <property type="entry name" value="GUANINE DEAMINASE"/>
    <property type="match status" value="1"/>
</dbReference>
<dbReference type="GO" id="GO:0005829">
    <property type="term" value="C:cytosol"/>
    <property type="evidence" value="ECO:0007669"/>
    <property type="project" value="TreeGrafter"/>
</dbReference>
<comment type="pathway">
    <text evidence="2">Purine metabolism; guanine degradation; xanthine from guanine: step 1/1.</text>
</comment>
<dbReference type="EMBL" id="KN846952">
    <property type="protein sequence ID" value="KIV83007.1"/>
    <property type="molecule type" value="Genomic_DNA"/>
</dbReference>
<evidence type="ECO:0000256" key="8">
    <source>
        <dbReference type="ARBA" id="ARBA00051148"/>
    </source>
</evidence>
<comment type="function">
    <text evidence="9">Catalyzes the hydrolytic deamination of guanine, producing xanthine and ammonia.</text>
</comment>
<evidence type="ECO:0000256" key="11">
    <source>
        <dbReference type="ARBA" id="ARBA00083147"/>
    </source>
</evidence>
<dbReference type="FunFam" id="3.20.20.140:FF:000022">
    <property type="entry name" value="Guanine deaminase"/>
    <property type="match status" value="1"/>
</dbReference>
<name>A0A0D1YJH2_9EURO</name>
<dbReference type="EC" id="3.5.4.3" evidence="4"/>
<dbReference type="GO" id="GO:0008270">
    <property type="term" value="F:zinc ion binding"/>
    <property type="evidence" value="ECO:0007669"/>
    <property type="project" value="TreeGrafter"/>
</dbReference>
<evidence type="ECO:0000256" key="4">
    <source>
        <dbReference type="ARBA" id="ARBA00012781"/>
    </source>
</evidence>
<dbReference type="PANTHER" id="PTHR11271">
    <property type="entry name" value="GUANINE DEAMINASE"/>
    <property type="match status" value="1"/>
</dbReference>
<evidence type="ECO:0000256" key="1">
    <source>
        <dbReference type="ARBA" id="ARBA00001947"/>
    </source>
</evidence>
<evidence type="ECO:0000256" key="3">
    <source>
        <dbReference type="ARBA" id="ARBA00006745"/>
    </source>
</evidence>
<dbReference type="GO" id="GO:0006147">
    <property type="term" value="P:guanine catabolic process"/>
    <property type="evidence" value="ECO:0007669"/>
    <property type="project" value="UniProtKB-UniPathway"/>
</dbReference>
<keyword evidence="7" id="KW-0862">Zinc</keyword>
<dbReference type="UniPathway" id="UPA00603">
    <property type="reaction ID" value="UER00660"/>
</dbReference>
<reference evidence="13 14" key="1">
    <citation type="submission" date="2015-01" db="EMBL/GenBank/DDBJ databases">
        <title>The Genome Sequence of Exophiala sideris CBS121828.</title>
        <authorList>
            <consortium name="The Broad Institute Genomics Platform"/>
            <person name="Cuomo C."/>
            <person name="de Hoog S."/>
            <person name="Gorbushina A."/>
            <person name="Stielow B."/>
            <person name="Teixiera M."/>
            <person name="Abouelleil A."/>
            <person name="Chapman S.B."/>
            <person name="Priest M."/>
            <person name="Young S.K."/>
            <person name="Wortman J."/>
            <person name="Nusbaum C."/>
            <person name="Birren B."/>
        </authorList>
    </citation>
    <scope>NUCLEOTIDE SEQUENCE [LARGE SCALE GENOMIC DNA]</scope>
    <source>
        <strain evidence="13 14">CBS 121828</strain>
    </source>
</reference>
<evidence type="ECO:0000256" key="7">
    <source>
        <dbReference type="ARBA" id="ARBA00022833"/>
    </source>
</evidence>
<dbReference type="Proteomes" id="UP000053599">
    <property type="component" value="Unassembled WGS sequence"/>
</dbReference>
<dbReference type="InterPro" id="IPR006680">
    <property type="entry name" value="Amidohydro-rel"/>
</dbReference>
<evidence type="ECO:0000259" key="12">
    <source>
        <dbReference type="Pfam" id="PF01979"/>
    </source>
</evidence>
<comment type="similarity">
    <text evidence="3">Belongs to the metallo-dependent hydrolases superfamily. ATZ/TRZ family.</text>
</comment>
<proteinExistence type="inferred from homology"/>
<dbReference type="InterPro" id="IPR051607">
    <property type="entry name" value="Metallo-dep_hydrolases"/>
</dbReference>
<evidence type="ECO:0000256" key="9">
    <source>
        <dbReference type="ARBA" id="ARBA00056079"/>
    </source>
</evidence>
<organism evidence="13 14">
    <name type="scientific">Exophiala sideris</name>
    <dbReference type="NCBI Taxonomy" id="1016849"/>
    <lineage>
        <taxon>Eukaryota</taxon>
        <taxon>Fungi</taxon>
        <taxon>Dikarya</taxon>
        <taxon>Ascomycota</taxon>
        <taxon>Pezizomycotina</taxon>
        <taxon>Eurotiomycetes</taxon>
        <taxon>Chaetothyriomycetidae</taxon>
        <taxon>Chaetothyriales</taxon>
        <taxon>Herpotrichiellaceae</taxon>
        <taxon>Exophiala</taxon>
    </lineage>
</organism>
<dbReference type="OrthoDB" id="194468at2759"/>
<dbReference type="HOGENOM" id="CLU_012358_0_1_1"/>
<comment type="cofactor">
    <cofactor evidence="1">
        <name>Zn(2+)</name>
        <dbReference type="ChEBI" id="CHEBI:29105"/>
    </cofactor>
</comment>
<dbReference type="Gene3D" id="2.30.40.10">
    <property type="entry name" value="Urease, subunit C, domain 1"/>
    <property type="match status" value="1"/>
</dbReference>
<gene>
    <name evidence="13" type="ORF">PV11_05068</name>
</gene>
<feature type="domain" description="Amidohydrolase-related" evidence="12">
    <location>
        <begin position="82"/>
        <end position="455"/>
    </location>
</feature>
<accession>A0A0D1YJH2</accession>
<comment type="catalytic activity">
    <reaction evidence="8">
        <text>guanine + H2O + H(+) = xanthine + NH4(+)</text>
        <dbReference type="Rhea" id="RHEA:14665"/>
        <dbReference type="ChEBI" id="CHEBI:15377"/>
        <dbReference type="ChEBI" id="CHEBI:15378"/>
        <dbReference type="ChEBI" id="CHEBI:16235"/>
        <dbReference type="ChEBI" id="CHEBI:17712"/>
        <dbReference type="ChEBI" id="CHEBI:28938"/>
        <dbReference type="EC" id="3.5.4.3"/>
    </reaction>
</comment>
<dbReference type="Pfam" id="PF01979">
    <property type="entry name" value="Amidohydro_1"/>
    <property type="match status" value="1"/>
</dbReference>
<dbReference type="STRING" id="1016849.A0A0D1YJH2"/>